<dbReference type="InterPro" id="IPR051913">
    <property type="entry name" value="GH2_Domain-Containing"/>
</dbReference>
<feature type="domain" description="Glycosyl hydrolases family 2 sugar binding" evidence="3">
    <location>
        <begin position="46"/>
        <end position="210"/>
    </location>
</feature>
<dbReference type="Gene3D" id="2.60.120.260">
    <property type="entry name" value="Galactose-binding domain-like"/>
    <property type="match status" value="1"/>
</dbReference>
<name>A0A9P1JZ53_9PROT</name>
<dbReference type="GO" id="GO:0005975">
    <property type="term" value="P:carbohydrate metabolic process"/>
    <property type="evidence" value="ECO:0007669"/>
    <property type="project" value="InterPro"/>
</dbReference>
<dbReference type="PANTHER" id="PTHR42732">
    <property type="entry name" value="BETA-GALACTOSIDASE"/>
    <property type="match status" value="1"/>
</dbReference>
<feature type="region of interest" description="Disordered" evidence="2">
    <location>
        <begin position="330"/>
        <end position="375"/>
    </location>
</feature>
<evidence type="ECO:0000313" key="5">
    <source>
        <dbReference type="Proteomes" id="UP000007319"/>
    </source>
</evidence>
<proteinExistence type="inferred from homology"/>
<protein>
    <recommendedName>
        <fullName evidence="3">Glycosyl hydrolases family 2 sugar binding domain-containing protein</fullName>
    </recommendedName>
</protein>
<feature type="compositionally biased region" description="Basic residues" evidence="2">
    <location>
        <begin position="364"/>
        <end position="375"/>
    </location>
</feature>
<gene>
    <name evidence="4" type="ORF">AZOBR_p310253</name>
</gene>
<geneLocation type="plasmid" evidence="4 5">
    <name>AZOBR_p3</name>
</geneLocation>
<dbReference type="InterPro" id="IPR006104">
    <property type="entry name" value="Glyco_hydro_2_N"/>
</dbReference>
<dbReference type="Pfam" id="PF02837">
    <property type="entry name" value="Glyco_hydro_2_N"/>
    <property type="match status" value="1"/>
</dbReference>
<dbReference type="InterPro" id="IPR008979">
    <property type="entry name" value="Galactose-bd-like_sf"/>
</dbReference>
<evidence type="ECO:0000313" key="4">
    <source>
        <dbReference type="EMBL" id="CCD02511.1"/>
    </source>
</evidence>
<organism evidence="4 5">
    <name type="scientific">Azospirillum baldaniorum</name>
    <dbReference type="NCBI Taxonomy" id="1064539"/>
    <lineage>
        <taxon>Bacteria</taxon>
        <taxon>Pseudomonadati</taxon>
        <taxon>Pseudomonadota</taxon>
        <taxon>Alphaproteobacteria</taxon>
        <taxon>Rhodospirillales</taxon>
        <taxon>Azospirillaceae</taxon>
        <taxon>Azospirillum</taxon>
    </lineage>
</organism>
<dbReference type="AlphaFoldDB" id="A0A9P1JZ53"/>
<accession>A0A9P1JZ53</accession>
<reference evidence="4 5" key="1">
    <citation type="journal article" date="2011" name="PLoS Genet.">
        <title>Azospirillum genomes reveal transition of bacteria from aquatic to terrestrial environments.</title>
        <authorList>
            <person name="Wisniewski-Dye F."/>
            <person name="Borziak K."/>
            <person name="Khalsa-Moyers G."/>
            <person name="Alexandre G."/>
            <person name="Sukharnikov L.O."/>
            <person name="Wuichet K."/>
            <person name="Hurst G.B."/>
            <person name="McDonald W.H."/>
            <person name="Robertson J.S."/>
            <person name="Barbe V."/>
            <person name="Calteau A."/>
            <person name="Rouy Z."/>
            <person name="Mangenot S."/>
            <person name="Prigent-Combaret C."/>
            <person name="Normand P."/>
            <person name="Boyer M."/>
            <person name="Siguier P."/>
            <person name="Dessaux Y."/>
            <person name="Elmerich C."/>
            <person name="Condemine G."/>
            <person name="Krishnen G."/>
            <person name="Kennedy I."/>
            <person name="Paterson A.H."/>
            <person name="Gonzalez V."/>
            <person name="Mavingui P."/>
            <person name="Zhulin I.B."/>
        </authorList>
    </citation>
    <scope>NUCLEOTIDE SEQUENCE [LARGE SCALE GENOMIC DNA]</scope>
    <source>
        <strain evidence="4 5">Sp245</strain>
    </source>
</reference>
<dbReference type="GO" id="GO:0004553">
    <property type="term" value="F:hydrolase activity, hydrolyzing O-glycosyl compounds"/>
    <property type="evidence" value="ECO:0007669"/>
    <property type="project" value="InterPro"/>
</dbReference>
<dbReference type="EMBL" id="HE577330">
    <property type="protein sequence ID" value="CCD02511.1"/>
    <property type="molecule type" value="Genomic_DNA"/>
</dbReference>
<comment type="similarity">
    <text evidence="1">Belongs to the glycosyl hydrolase 2 family.</text>
</comment>
<keyword evidence="5" id="KW-1185">Reference proteome</keyword>
<feature type="compositionally biased region" description="Low complexity" evidence="2">
    <location>
        <begin position="330"/>
        <end position="355"/>
    </location>
</feature>
<evidence type="ECO:0000259" key="3">
    <source>
        <dbReference type="Pfam" id="PF02837"/>
    </source>
</evidence>
<evidence type="ECO:0000256" key="2">
    <source>
        <dbReference type="SAM" id="MobiDB-lite"/>
    </source>
</evidence>
<feature type="region of interest" description="Disordered" evidence="2">
    <location>
        <begin position="254"/>
        <end position="275"/>
    </location>
</feature>
<evidence type="ECO:0000256" key="1">
    <source>
        <dbReference type="ARBA" id="ARBA00007401"/>
    </source>
</evidence>
<dbReference type="PANTHER" id="PTHR42732:SF1">
    <property type="entry name" value="BETA-MANNOSIDASE"/>
    <property type="match status" value="1"/>
</dbReference>
<dbReference type="Proteomes" id="UP000007319">
    <property type="component" value="Plasmid AZOBR_p3"/>
</dbReference>
<dbReference type="KEGG" id="abs:AZOBR_p310253"/>
<keyword evidence="4" id="KW-0614">Plasmid</keyword>
<dbReference type="SUPFAM" id="SSF49785">
    <property type="entry name" value="Galactose-binding domain-like"/>
    <property type="match status" value="1"/>
</dbReference>
<sequence length="375" mass="40668">MTAEGADRATVVDPYDHLHDESYADAFARGRVGAATLVTVAGRAVETLDGDWRFAIDPHDEGLRQAWYADEPVPASDWTVPRDYDDGAWQTAPVPACWNMLRPEWRHYEGGAWYTRTLDHQPGEAGERTVLHVGAAAYEARVFLNGQFLGAHRGASTPFCVELTGHLRPGANRLQIQVDNARRADRVPMRHTDWFNYGGLYRSVTLLRLPALFIRNFGVALVPGSGLRRVAVDVTLSDPVDGTATVAHRRGCCRPPPFPSPPGAGGWSSTSLRSCGRRSRRASTASPCALAPMPWPTASASARLPWRASASSSTGATSPCAASRCMRMISRSARPATRRTSAAATPTPRRWAATSSASPITRTTRGRRPSPTRSG</sequence>